<proteinExistence type="predicted"/>
<evidence type="ECO:0000256" key="1">
    <source>
        <dbReference type="SAM" id="Coils"/>
    </source>
</evidence>
<evidence type="ECO:0000313" key="3">
    <source>
        <dbReference type="Proteomes" id="UP000023152"/>
    </source>
</evidence>
<sequence length="162" mass="18973">MQSIGICKRCHAQAFLNGVDSIIWNTKINDCKHVLVLPPSFATEKEAMYRRCLAELATKCQKYIEKFTKDIQIVNKEFDTIEAKINQHYENAQKALEKRRDDLLDEAKAKRKERQSMLENILDELCKYKKECEAGEDSMWKIIQALSSTKKKKKRSFLHNCK</sequence>
<name>X6MTN2_RETFI</name>
<reference evidence="2 3" key="1">
    <citation type="journal article" date="2013" name="Curr. Biol.">
        <title>The Genome of the Foraminiferan Reticulomyxa filosa.</title>
        <authorList>
            <person name="Glockner G."/>
            <person name="Hulsmann N."/>
            <person name="Schleicher M."/>
            <person name="Noegel A.A."/>
            <person name="Eichinger L."/>
            <person name="Gallinger C."/>
            <person name="Pawlowski J."/>
            <person name="Sierra R."/>
            <person name="Euteneuer U."/>
            <person name="Pillet L."/>
            <person name="Moustafa A."/>
            <person name="Platzer M."/>
            <person name="Groth M."/>
            <person name="Szafranski K."/>
            <person name="Schliwa M."/>
        </authorList>
    </citation>
    <scope>NUCLEOTIDE SEQUENCE [LARGE SCALE GENOMIC DNA]</scope>
</reference>
<dbReference type="Proteomes" id="UP000023152">
    <property type="component" value="Unassembled WGS sequence"/>
</dbReference>
<dbReference type="AlphaFoldDB" id="X6MTN2"/>
<keyword evidence="1" id="KW-0175">Coiled coil</keyword>
<organism evidence="2 3">
    <name type="scientific">Reticulomyxa filosa</name>
    <dbReference type="NCBI Taxonomy" id="46433"/>
    <lineage>
        <taxon>Eukaryota</taxon>
        <taxon>Sar</taxon>
        <taxon>Rhizaria</taxon>
        <taxon>Retaria</taxon>
        <taxon>Foraminifera</taxon>
        <taxon>Monothalamids</taxon>
        <taxon>Reticulomyxidae</taxon>
        <taxon>Reticulomyxa</taxon>
    </lineage>
</organism>
<accession>X6MTN2</accession>
<feature type="coiled-coil region" evidence="1">
    <location>
        <begin position="64"/>
        <end position="124"/>
    </location>
</feature>
<gene>
    <name evidence="2" type="ORF">RFI_20328</name>
</gene>
<comment type="caution">
    <text evidence="2">The sequence shown here is derived from an EMBL/GenBank/DDBJ whole genome shotgun (WGS) entry which is preliminary data.</text>
</comment>
<feature type="non-terminal residue" evidence="2">
    <location>
        <position position="162"/>
    </location>
</feature>
<dbReference type="EMBL" id="ASPP01017461">
    <property type="protein sequence ID" value="ETO17011.1"/>
    <property type="molecule type" value="Genomic_DNA"/>
</dbReference>
<protein>
    <submittedName>
        <fullName evidence="2">Uncharacterized protein</fullName>
    </submittedName>
</protein>
<keyword evidence="3" id="KW-1185">Reference proteome</keyword>
<evidence type="ECO:0000313" key="2">
    <source>
        <dbReference type="EMBL" id="ETO17011.1"/>
    </source>
</evidence>